<dbReference type="InterPro" id="IPR004680">
    <property type="entry name" value="Cit_transptr-like_dom"/>
</dbReference>
<feature type="transmembrane region" description="Helical" evidence="6">
    <location>
        <begin position="195"/>
        <end position="214"/>
    </location>
</feature>
<dbReference type="Proteomes" id="UP001596161">
    <property type="component" value="Unassembled WGS sequence"/>
</dbReference>
<keyword evidence="4 6" id="KW-1133">Transmembrane helix</keyword>
<proteinExistence type="predicted"/>
<dbReference type="PANTHER" id="PTHR10283:SF92">
    <property type="entry name" value="LOW-AFFINITY PHOSPHATE TRANSPORTER PHO91"/>
    <property type="match status" value="1"/>
</dbReference>
<accession>A0ABW0E978</accession>
<evidence type="ECO:0000256" key="5">
    <source>
        <dbReference type="ARBA" id="ARBA00023136"/>
    </source>
</evidence>
<feature type="transmembrane region" description="Helical" evidence="6">
    <location>
        <begin position="105"/>
        <end position="127"/>
    </location>
</feature>
<feature type="domain" description="Citrate transporter-like" evidence="7">
    <location>
        <begin position="59"/>
        <end position="369"/>
    </location>
</feature>
<evidence type="ECO:0000256" key="4">
    <source>
        <dbReference type="ARBA" id="ARBA00022989"/>
    </source>
</evidence>
<keyword evidence="3 6" id="KW-0812">Transmembrane</keyword>
<keyword evidence="9" id="KW-1185">Reference proteome</keyword>
<keyword evidence="2" id="KW-0813">Transport</keyword>
<feature type="transmembrane region" description="Helical" evidence="6">
    <location>
        <begin position="279"/>
        <end position="296"/>
    </location>
</feature>
<evidence type="ECO:0000256" key="6">
    <source>
        <dbReference type="SAM" id="Phobius"/>
    </source>
</evidence>
<evidence type="ECO:0000313" key="9">
    <source>
        <dbReference type="Proteomes" id="UP001596161"/>
    </source>
</evidence>
<feature type="transmembrane region" description="Helical" evidence="6">
    <location>
        <begin position="46"/>
        <end position="63"/>
    </location>
</feature>
<dbReference type="EMBL" id="JBHSKT010000001">
    <property type="protein sequence ID" value="MFC5269285.1"/>
    <property type="molecule type" value="Genomic_DNA"/>
</dbReference>
<feature type="transmembrane region" description="Helical" evidence="6">
    <location>
        <begin position="68"/>
        <end position="85"/>
    </location>
</feature>
<feature type="transmembrane region" description="Helical" evidence="6">
    <location>
        <begin position="364"/>
        <end position="397"/>
    </location>
</feature>
<feature type="transmembrane region" description="Helical" evidence="6">
    <location>
        <begin position="409"/>
        <end position="428"/>
    </location>
</feature>
<feature type="transmembrane region" description="Helical" evidence="6">
    <location>
        <begin position="234"/>
        <end position="258"/>
    </location>
</feature>
<feature type="transmembrane region" description="Helical" evidence="6">
    <location>
        <begin position="448"/>
        <end position="472"/>
    </location>
</feature>
<keyword evidence="5 6" id="KW-0472">Membrane</keyword>
<feature type="transmembrane region" description="Helical" evidence="6">
    <location>
        <begin position="139"/>
        <end position="166"/>
    </location>
</feature>
<comment type="subcellular location">
    <subcellularLocation>
        <location evidence="1">Membrane</location>
        <topology evidence="1">Multi-pass membrane protein</topology>
    </subcellularLocation>
</comment>
<dbReference type="NCBIfam" id="TIGR00785">
    <property type="entry name" value="dass"/>
    <property type="match status" value="1"/>
</dbReference>
<reference evidence="9" key="1">
    <citation type="journal article" date="2019" name="Int. J. Syst. Evol. Microbiol.">
        <title>The Global Catalogue of Microorganisms (GCM) 10K type strain sequencing project: providing services to taxonomists for standard genome sequencing and annotation.</title>
        <authorList>
            <consortium name="The Broad Institute Genomics Platform"/>
            <consortium name="The Broad Institute Genome Sequencing Center for Infectious Disease"/>
            <person name="Wu L."/>
            <person name="Ma J."/>
        </authorList>
    </citation>
    <scope>NUCLEOTIDE SEQUENCE [LARGE SCALE GENOMIC DNA]</scope>
    <source>
        <strain evidence="9">KACC 12602</strain>
    </source>
</reference>
<feature type="transmembrane region" description="Helical" evidence="6">
    <location>
        <begin position="172"/>
        <end position="188"/>
    </location>
</feature>
<organism evidence="8 9">
    <name type="scientific">Adhaeribacter terreus</name>
    <dbReference type="NCBI Taxonomy" id="529703"/>
    <lineage>
        <taxon>Bacteria</taxon>
        <taxon>Pseudomonadati</taxon>
        <taxon>Bacteroidota</taxon>
        <taxon>Cytophagia</taxon>
        <taxon>Cytophagales</taxon>
        <taxon>Hymenobacteraceae</taxon>
        <taxon>Adhaeribacter</taxon>
    </lineage>
</organism>
<dbReference type="Pfam" id="PF03600">
    <property type="entry name" value="CitMHS"/>
    <property type="match status" value="1"/>
</dbReference>
<evidence type="ECO:0000256" key="3">
    <source>
        <dbReference type="ARBA" id="ARBA00022692"/>
    </source>
</evidence>
<evidence type="ECO:0000259" key="7">
    <source>
        <dbReference type="Pfam" id="PF03600"/>
    </source>
</evidence>
<dbReference type="InterPro" id="IPR001898">
    <property type="entry name" value="SLC13A/DASS"/>
</dbReference>
<sequence length="473" mass="51185">MRALQTFRQRFLDFRASALGRFLQFAFIIFVAVLIAQQSAPALGEPVAYMLGILVAAALLWASETIPLFATSLLIIGAQILFLGNPGNWAMLQIPGNEPIPYRNFLAPISDPIIVLFLGGFILAKVGVKVNVDQYVSSLVLRVFGFSAGRVLLGVMVSTMVFGMWISNTATTAMMITLTGTFLGSVPVGNPFRKALTLGIPFAAGIGGLMTPISSPPNAIAIGLLAQEGVRVDFLTWMVIMTPLVLALFLLTYFLIWYRYRPAMPLQLPPIEIKPFPKSGYFVMLVFTITVLLWLTDSTHGVPAAVVALFPVIMFTATGFLNAKEFNSLEWNILFVIAGGLALGQGMSLTGLDKVIAGMLPLESNWIVLITFALTMLLGTFMSNTTTAILFIPMAISLAQLLPDVNMKFMAIGLAVMASSSMALPISTPPNAIAYATGEVTTSDFATTGIFLGVCTLFLTYGYFWLLSYFGLW</sequence>
<dbReference type="RefSeq" id="WP_378015664.1">
    <property type="nucleotide sequence ID" value="NZ_JBHSKT010000001.1"/>
</dbReference>
<feature type="transmembrane region" description="Helical" evidence="6">
    <location>
        <begin position="333"/>
        <end position="352"/>
    </location>
</feature>
<name>A0ABW0E978_9BACT</name>
<protein>
    <submittedName>
        <fullName evidence="8">SLC13 family permease</fullName>
    </submittedName>
</protein>
<evidence type="ECO:0000256" key="2">
    <source>
        <dbReference type="ARBA" id="ARBA00022448"/>
    </source>
</evidence>
<feature type="transmembrane region" description="Helical" evidence="6">
    <location>
        <begin position="21"/>
        <end position="40"/>
    </location>
</feature>
<feature type="transmembrane region" description="Helical" evidence="6">
    <location>
        <begin position="302"/>
        <end position="321"/>
    </location>
</feature>
<evidence type="ECO:0000256" key="1">
    <source>
        <dbReference type="ARBA" id="ARBA00004141"/>
    </source>
</evidence>
<gene>
    <name evidence="8" type="ORF">ACFPIB_01600</name>
</gene>
<evidence type="ECO:0000313" key="8">
    <source>
        <dbReference type="EMBL" id="MFC5269285.1"/>
    </source>
</evidence>
<dbReference type="PANTHER" id="PTHR10283">
    <property type="entry name" value="SOLUTE CARRIER FAMILY 13 MEMBER"/>
    <property type="match status" value="1"/>
</dbReference>
<comment type="caution">
    <text evidence="8">The sequence shown here is derived from an EMBL/GenBank/DDBJ whole genome shotgun (WGS) entry which is preliminary data.</text>
</comment>